<dbReference type="InParanoid" id="G0N143"/>
<accession>G0N143</accession>
<feature type="transmembrane region" description="Helical" evidence="2">
    <location>
        <begin position="20"/>
        <end position="38"/>
    </location>
</feature>
<evidence type="ECO:0000256" key="1">
    <source>
        <dbReference type="SAM" id="MobiDB-lite"/>
    </source>
</evidence>
<feature type="region of interest" description="Disordered" evidence="1">
    <location>
        <begin position="45"/>
        <end position="133"/>
    </location>
</feature>
<sequence>MLSLFDKICDWGQRNAEMVGFILIMSGLCIIWFFSRLLKQREQATRHDGRTNEALQMTPTPSAAPTPNSERRITRSQASAVTTPQEGLRQREAKRTPGTMGYASTGSPGFNRWSSYVDEPTSSQQRPHNVPPLNLSGAEYEWLNSSGVIPTDQQLRKKDKRVNLDEWLEKQKQQNKN</sequence>
<name>G0N143_CAEBE</name>
<feature type="compositionally biased region" description="Polar residues" evidence="1">
    <location>
        <begin position="102"/>
        <end position="127"/>
    </location>
</feature>
<dbReference type="AlphaFoldDB" id="G0N143"/>
<keyword evidence="2" id="KW-0812">Transmembrane</keyword>
<protein>
    <submittedName>
        <fullName evidence="3">Uncharacterized protein</fullName>
    </submittedName>
</protein>
<dbReference type="EMBL" id="GL379826">
    <property type="protein sequence ID" value="EGT49921.1"/>
    <property type="molecule type" value="Genomic_DNA"/>
</dbReference>
<evidence type="ECO:0000313" key="4">
    <source>
        <dbReference type="Proteomes" id="UP000008068"/>
    </source>
</evidence>
<organism evidence="4">
    <name type="scientific">Caenorhabditis brenneri</name>
    <name type="common">Nematode worm</name>
    <dbReference type="NCBI Taxonomy" id="135651"/>
    <lineage>
        <taxon>Eukaryota</taxon>
        <taxon>Metazoa</taxon>
        <taxon>Ecdysozoa</taxon>
        <taxon>Nematoda</taxon>
        <taxon>Chromadorea</taxon>
        <taxon>Rhabditida</taxon>
        <taxon>Rhabditina</taxon>
        <taxon>Rhabditomorpha</taxon>
        <taxon>Rhabditoidea</taxon>
        <taxon>Rhabditidae</taxon>
        <taxon>Peloderinae</taxon>
        <taxon>Caenorhabditis</taxon>
    </lineage>
</organism>
<gene>
    <name evidence="3" type="ORF">CAEBREN_19378</name>
</gene>
<dbReference type="Proteomes" id="UP000008068">
    <property type="component" value="Unassembled WGS sequence"/>
</dbReference>
<evidence type="ECO:0000256" key="2">
    <source>
        <dbReference type="SAM" id="Phobius"/>
    </source>
</evidence>
<proteinExistence type="predicted"/>
<reference evidence="4" key="1">
    <citation type="submission" date="2011-07" db="EMBL/GenBank/DDBJ databases">
        <authorList>
            <consortium name="Caenorhabditis brenneri Sequencing and Analysis Consortium"/>
            <person name="Wilson R.K."/>
        </authorList>
    </citation>
    <scope>NUCLEOTIDE SEQUENCE [LARGE SCALE GENOMIC DNA]</scope>
    <source>
        <strain evidence="4">PB2801</strain>
    </source>
</reference>
<feature type="compositionally biased region" description="Polar residues" evidence="1">
    <location>
        <begin position="75"/>
        <end position="85"/>
    </location>
</feature>
<keyword evidence="2" id="KW-0472">Membrane</keyword>
<dbReference type="HOGENOM" id="CLU_1519191_0_0_1"/>
<feature type="compositionally biased region" description="Low complexity" evidence="1">
    <location>
        <begin position="58"/>
        <end position="67"/>
    </location>
</feature>
<keyword evidence="4" id="KW-1185">Reference proteome</keyword>
<keyword evidence="2" id="KW-1133">Transmembrane helix</keyword>
<evidence type="ECO:0000313" key="3">
    <source>
        <dbReference type="EMBL" id="EGT49921.1"/>
    </source>
</evidence>